<feature type="disulfide bond" description="Redox-active" evidence="15">
    <location>
        <begin position="38"/>
        <end position="43"/>
    </location>
</feature>
<evidence type="ECO:0000313" key="20">
    <source>
        <dbReference type="Proteomes" id="UP000036873"/>
    </source>
</evidence>
<accession>A0A0L6U701</accession>
<dbReference type="InterPro" id="IPR023753">
    <property type="entry name" value="FAD/NAD-binding_dom"/>
</dbReference>
<dbReference type="PRINTS" id="PR00411">
    <property type="entry name" value="PNDRDTASEI"/>
</dbReference>
<keyword evidence="14" id="KW-0547">Nucleotide-binding</keyword>
<feature type="binding site" evidence="14">
    <location>
        <begin position="139"/>
        <end position="141"/>
    </location>
    <ligand>
        <name>FAD</name>
        <dbReference type="ChEBI" id="CHEBI:57692"/>
    </ligand>
</feature>
<dbReference type="RefSeq" id="WP_050738423.1">
    <property type="nucleotide sequence ID" value="NZ_LGYO01000002.1"/>
</dbReference>
<feature type="active site" description="Proton acceptor" evidence="13">
    <location>
        <position position="435"/>
    </location>
</feature>
<comment type="cofactor">
    <cofactor evidence="14 16">
        <name>FAD</name>
        <dbReference type="ChEBI" id="CHEBI:57692"/>
    </cofactor>
    <text evidence="14 16">Binds 1 FAD per subunit.</text>
</comment>
<feature type="binding site" evidence="14">
    <location>
        <position position="110"/>
    </location>
    <ligand>
        <name>FAD</name>
        <dbReference type="ChEBI" id="CHEBI:57692"/>
    </ligand>
</feature>
<evidence type="ECO:0000259" key="17">
    <source>
        <dbReference type="Pfam" id="PF02852"/>
    </source>
</evidence>
<evidence type="ECO:0000256" key="11">
    <source>
        <dbReference type="ARBA" id="ARBA00023284"/>
    </source>
</evidence>
<dbReference type="InterPro" id="IPR006258">
    <property type="entry name" value="Lipoamide_DH"/>
</dbReference>
<evidence type="ECO:0000256" key="8">
    <source>
        <dbReference type="ARBA" id="ARBA00023002"/>
    </source>
</evidence>
<dbReference type="EMBL" id="LGYO01000002">
    <property type="protein sequence ID" value="KNZ43575.1"/>
    <property type="molecule type" value="Genomic_DNA"/>
</dbReference>
<comment type="similarity">
    <text evidence="2 16">Belongs to the class-I pyridine nucleotide-disulfide oxidoreductase family.</text>
</comment>
<evidence type="ECO:0000256" key="9">
    <source>
        <dbReference type="ARBA" id="ARBA00023027"/>
    </source>
</evidence>
<comment type="caution">
    <text evidence="19">The sequence shown here is derived from an EMBL/GenBank/DDBJ whole genome shotgun (WGS) entry which is preliminary data.</text>
</comment>
<evidence type="ECO:0000256" key="2">
    <source>
        <dbReference type="ARBA" id="ARBA00007532"/>
    </source>
</evidence>
<feature type="binding site" evidence="14">
    <location>
        <position position="263"/>
    </location>
    <ligand>
        <name>NAD(+)</name>
        <dbReference type="ChEBI" id="CHEBI:57540"/>
    </ligand>
</feature>
<dbReference type="Proteomes" id="UP000036873">
    <property type="component" value="Unassembled WGS sequence"/>
</dbReference>
<dbReference type="InterPro" id="IPR050151">
    <property type="entry name" value="Class-I_Pyr_Nuc-Dis_Oxidored"/>
</dbReference>
<gene>
    <name evidence="19" type="ORF">AKG39_00615</name>
</gene>
<evidence type="ECO:0000256" key="6">
    <source>
        <dbReference type="ARBA" id="ARBA00022630"/>
    </source>
</evidence>
<dbReference type="SUPFAM" id="SSF55424">
    <property type="entry name" value="FAD/NAD-linked reductases, dimerisation (C-terminal) domain"/>
    <property type="match status" value="1"/>
</dbReference>
<evidence type="ECO:0000259" key="18">
    <source>
        <dbReference type="Pfam" id="PF07992"/>
    </source>
</evidence>
<keyword evidence="11 16" id="KW-0676">Redox-active center</keyword>
<dbReference type="PROSITE" id="PS00076">
    <property type="entry name" value="PYRIDINE_REDOX_1"/>
    <property type="match status" value="1"/>
</dbReference>
<dbReference type="FunFam" id="3.30.390.30:FF:000001">
    <property type="entry name" value="Dihydrolipoyl dehydrogenase"/>
    <property type="match status" value="1"/>
</dbReference>
<dbReference type="EC" id="1.8.1.4" evidence="3 16"/>
<feature type="binding site" evidence="14">
    <location>
        <position position="199"/>
    </location>
    <ligand>
        <name>NAD(+)</name>
        <dbReference type="ChEBI" id="CHEBI:57540"/>
    </ligand>
</feature>
<keyword evidence="5" id="KW-0963">Cytoplasm</keyword>
<dbReference type="InterPro" id="IPR001100">
    <property type="entry name" value="Pyr_nuc-diS_OxRdtase"/>
</dbReference>
<dbReference type="InterPro" id="IPR012999">
    <property type="entry name" value="Pyr_OxRdtase_I_AS"/>
</dbReference>
<keyword evidence="9 14" id="KW-0520">NAD</keyword>
<name>A0A0L6U701_9FIRM</name>
<feature type="binding site" evidence="14">
    <location>
        <begin position="176"/>
        <end position="183"/>
    </location>
    <ligand>
        <name>NAD(+)</name>
        <dbReference type="ChEBI" id="CHEBI:57540"/>
    </ligand>
</feature>
<evidence type="ECO:0000256" key="1">
    <source>
        <dbReference type="ARBA" id="ARBA00004496"/>
    </source>
</evidence>
<protein>
    <recommendedName>
        <fullName evidence="4 16">Dihydrolipoyl dehydrogenase</fullName>
        <ecNumber evidence="3 16">1.8.1.4</ecNumber>
    </recommendedName>
</protein>
<keyword evidence="10" id="KW-1015">Disulfide bond</keyword>
<dbReference type="PANTHER" id="PTHR22912:SF217">
    <property type="entry name" value="DIHYDROLIPOYL DEHYDROGENASE"/>
    <property type="match status" value="1"/>
</dbReference>
<evidence type="ECO:0000256" key="16">
    <source>
        <dbReference type="RuleBase" id="RU003692"/>
    </source>
</evidence>
<dbReference type="Pfam" id="PF02852">
    <property type="entry name" value="Pyr_redox_dim"/>
    <property type="match status" value="1"/>
</dbReference>
<dbReference type="PRINTS" id="PR00368">
    <property type="entry name" value="FADPNR"/>
</dbReference>
<evidence type="ECO:0000256" key="13">
    <source>
        <dbReference type="PIRSR" id="PIRSR000350-2"/>
    </source>
</evidence>
<dbReference type="InterPro" id="IPR016156">
    <property type="entry name" value="FAD/NAD-linked_Rdtase_dimer_sf"/>
</dbReference>
<dbReference type="STRING" id="52689.AKG39_00615"/>
<evidence type="ECO:0000256" key="5">
    <source>
        <dbReference type="ARBA" id="ARBA00022490"/>
    </source>
</evidence>
<keyword evidence="7 14" id="KW-0274">FAD</keyword>
<keyword evidence="6 16" id="KW-0285">Flavoprotein</keyword>
<sequence>MKVVVIGAGPGGYEAAIYAAKRGCEVTLIEKERLGGTCLNKGCIPTKALLAVTDTLATVKKASVFGIEIQAVSNNFGYAFDRKNAVVNGLINGIDYLMEANGVNIINGIGQLKNNNTVIVHKTDGAREEILTDKIILATGSVPSKPSFLNYNKNSVVTSDEILELAEQPKSIIIVGGGVIGCEIGQFLKRMGTEVTIVELMDHLLPFEDADVAKQLERQFKKEKIKVITKKKVESVNVTESGVQVVLQDGVEIEAEKLLISIGRQPFTVGLGLENTNIMVSERGLIEVDQKMRTSIEGIYAIGDIVNSPQLAHVASKEALTAVDDICGDGIEISYKAVPRCVYTDPEIACVGMTEEQAKNKSIVYTIGSFNFAALGKAKASDKTTGFVKVIVNQNDEIIGGEIVGAHGTDMLQVLTLAIDLGLTAKQVGQSIFPHPTLSEGIMEALHDVHKRSVHKV</sequence>
<comment type="catalytic activity">
    <reaction evidence="12 16">
        <text>N(6)-[(R)-dihydrolipoyl]-L-lysyl-[protein] + NAD(+) = N(6)-[(R)-lipoyl]-L-lysyl-[protein] + NADH + H(+)</text>
        <dbReference type="Rhea" id="RHEA:15045"/>
        <dbReference type="Rhea" id="RHEA-COMP:10474"/>
        <dbReference type="Rhea" id="RHEA-COMP:10475"/>
        <dbReference type="ChEBI" id="CHEBI:15378"/>
        <dbReference type="ChEBI" id="CHEBI:57540"/>
        <dbReference type="ChEBI" id="CHEBI:57945"/>
        <dbReference type="ChEBI" id="CHEBI:83099"/>
        <dbReference type="ChEBI" id="CHEBI:83100"/>
        <dbReference type="EC" id="1.8.1.4"/>
    </reaction>
</comment>
<dbReference type="SUPFAM" id="SSF51905">
    <property type="entry name" value="FAD/NAD(P)-binding domain"/>
    <property type="match status" value="1"/>
</dbReference>
<organism evidence="19 20">
    <name type="scientific">Acetobacterium bakii</name>
    <dbReference type="NCBI Taxonomy" id="52689"/>
    <lineage>
        <taxon>Bacteria</taxon>
        <taxon>Bacillati</taxon>
        <taxon>Bacillota</taxon>
        <taxon>Clostridia</taxon>
        <taxon>Eubacteriales</taxon>
        <taxon>Eubacteriaceae</taxon>
        <taxon>Acetobacterium</taxon>
    </lineage>
</organism>
<dbReference type="GO" id="GO:0006103">
    <property type="term" value="P:2-oxoglutarate metabolic process"/>
    <property type="evidence" value="ECO:0007669"/>
    <property type="project" value="TreeGrafter"/>
</dbReference>
<dbReference type="GO" id="GO:0005737">
    <property type="term" value="C:cytoplasm"/>
    <property type="evidence" value="ECO:0007669"/>
    <property type="project" value="UniProtKB-SubCell"/>
</dbReference>
<keyword evidence="8 16" id="KW-0560">Oxidoreductase</keyword>
<proteinExistence type="inferred from homology"/>
<dbReference type="PATRIC" id="fig|52689.4.peg.886"/>
<feature type="binding site" evidence="14">
    <location>
        <position position="47"/>
    </location>
    <ligand>
        <name>FAD</name>
        <dbReference type="ChEBI" id="CHEBI:57692"/>
    </ligand>
</feature>
<evidence type="ECO:0000256" key="4">
    <source>
        <dbReference type="ARBA" id="ARBA00016961"/>
    </source>
</evidence>
<feature type="binding site" evidence="14">
    <location>
        <position position="304"/>
    </location>
    <ligand>
        <name>FAD</name>
        <dbReference type="ChEBI" id="CHEBI:57692"/>
    </ligand>
</feature>
<evidence type="ECO:0000256" key="14">
    <source>
        <dbReference type="PIRSR" id="PIRSR000350-3"/>
    </source>
</evidence>
<evidence type="ECO:0000256" key="10">
    <source>
        <dbReference type="ARBA" id="ARBA00023157"/>
    </source>
</evidence>
<dbReference type="NCBIfam" id="TIGR01350">
    <property type="entry name" value="lipoamide_DH"/>
    <property type="match status" value="1"/>
</dbReference>
<dbReference type="GO" id="GO:0050660">
    <property type="term" value="F:flavin adenine dinucleotide binding"/>
    <property type="evidence" value="ECO:0007669"/>
    <property type="project" value="InterPro"/>
</dbReference>
<feature type="domain" description="Pyridine nucleotide-disulphide oxidoreductase dimerisation" evidence="17">
    <location>
        <begin position="338"/>
        <end position="445"/>
    </location>
</feature>
<dbReference type="InterPro" id="IPR004099">
    <property type="entry name" value="Pyr_nucl-diS_OxRdtase_dimer"/>
</dbReference>
<evidence type="ECO:0000256" key="7">
    <source>
        <dbReference type="ARBA" id="ARBA00022827"/>
    </source>
</evidence>
<reference evidence="20" key="1">
    <citation type="submission" date="2015-07" db="EMBL/GenBank/DDBJ databases">
        <title>Draft genome sequence of Acetobacterium bakii DSM 8293, a potential psychrophilic chemical producer through syngas fermentation.</title>
        <authorList>
            <person name="Song Y."/>
            <person name="Hwang S."/>
            <person name="Cho B.-K."/>
        </authorList>
    </citation>
    <scope>NUCLEOTIDE SEQUENCE [LARGE SCALE GENOMIC DNA]</scope>
    <source>
        <strain evidence="20">DSM 8239</strain>
    </source>
</reference>
<feature type="domain" description="FAD/NAD(P)-binding" evidence="18">
    <location>
        <begin position="1"/>
        <end position="319"/>
    </location>
</feature>
<comment type="subcellular location">
    <subcellularLocation>
        <location evidence="1">Cytoplasm</location>
    </subcellularLocation>
</comment>
<dbReference type="PANTHER" id="PTHR22912">
    <property type="entry name" value="DISULFIDE OXIDOREDUCTASE"/>
    <property type="match status" value="1"/>
</dbReference>
<dbReference type="InterPro" id="IPR036188">
    <property type="entry name" value="FAD/NAD-bd_sf"/>
</dbReference>
<dbReference type="GO" id="GO:0004148">
    <property type="term" value="F:dihydrolipoyl dehydrogenase (NADH) activity"/>
    <property type="evidence" value="ECO:0007669"/>
    <property type="project" value="UniProtKB-EC"/>
</dbReference>
<keyword evidence="20" id="KW-1185">Reference proteome</keyword>
<evidence type="ECO:0000256" key="15">
    <source>
        <dbReference type="PIRSR" id="PIRSR000350-4"/>
    </source>
</evidence>
<comment type="miscellaneous">
    <text evidence="16">The active site is a redox-active disulfide bond.</text>
</comment>
<dbReference type="Gene3D" id="3.30.390.30">
    <property type="match status" value="1"/>
</dbReference>
<dbReference type="Pfam" id="PF07992">
    <property type="entry name" value="Pyr_redox_2"/>
    <property type="match status" value="1"/>
</dbReference>
<evidence type="ECO:0000313" key="19">
    <source>
        <dbReference type="EMBL" id="KNZ43575.1"/>
    </source>
</evidence>
<dbReference type="AlphaFoldDB" id="A0A0L6U701"/>
<dbReference type="Gene3D" id="3.50.50.60">
    <property type="entry name" value="FAD/NAD(P)-binding domain"/>
    <property type="match status" value="2"/>
</dbReference>
<dbReference type="PIRSF" id="PIRSF000350">
    <property type="entry name" value="Mercury_reductase_MerA"/>
    <property type="match status" value="1"/>
</dbReference>
<dbReference type="OrthoDB" id="9807946at2"/>
<evidence type="ECO:0000256" key="3">
    <source>
        <dbReference type="ARBA" id="ARBA00012608"/>
    </source>
</evidence>
<evidence type="ECO:0000256" key="12">
    <source>
        <dbReference type="ARBA" id="ARBA00049187"/>
    </source>
</evidence>